<dbReference type="OrthoDB" id="1758052at2"/>
<gene>
    <name evidence="1" type="ORF">CPS94_01790</name>
    <name evidence="2" type="ORF">D6C19_03385</name>
</gene>
<evidence type="ECO:0000313" key="4">
    <source>
        <dbReference type="Proteomes" id="UP000289316"/>
    </source>
</evidence>
<reference evidence="2 4" key="2">
    <citation type="submission" date="2018-09" db="EMBL/GenBank/DDBJ databases">
        <title>Murine metabolic-syndrome-specific gut microbial biobank.</title>
        <authorList>
            <person name="Liu C."/>
        </authorList>
    </citation>
    <scope>NUCLEOTIDE SEQUENCE [LARGE SCALE GENOMIC DNA]</scope>
    <source>
        <strain evidence="2 4">C-30</strain>
    </source>
</reference>
<dbReference type="RefSeq" id="WP_112286346.1">
    <property type="nucleotide sequence ID" value="NZ_CP023565.1"/>
</dbReference>
<dbReference type="EMBL" id="CP023565">
    <property type="protein sequence ID" value="AWZ37736.1"/>
    <property type="molecule type" value="Genomic_DNA"/>
</dbReference>
<name>A0A4Q2AZR7_9LACO</name>
<dbReference type="EMBL" id="QZFR01000015">
    <property type="protein sequence ID" value="RXV74947.1"/>
    <property type="molecule type" value="Genomic_DNA"/>
</dbReference>
<dbReference type="InterPro" id="IPR009660">
    <property type="entry name" value="Phage_A500_Gp15"/>
</dbReference>
<dbReference type="GeneID" id="48465852"/>
<protein>
    <recommendedName>
        <fullName evidence="5">Bacteriophage Gp15 protein</fullName>
    </recommendedName>
</protein>
<evidence type="ECO:0000313" key="1">
    <source>
        <dbReference type="EMBL" id="AWZ37736.1"/>
    </source>
</evidence>
<evidence type="ECO:0008006" key="5">
    <source>
        <dbReference type="Google" id="ProtNLM"/>
    </source>
</evidence>
<sequence length="214" mass="24908">MISLTEKLNRSIEYRGKFYAVNLAFDNVLRFYEMLDDEVLDNDHKFLTAFKMFFEDDAPLDPDFVITGTDALIKYIGQQSYGSSEPEKDIAGNEMESIKYYSYTKDAEAIFASFVQCYNINLARELYKPANERLHWDEFKALFNGLSEDTYIMRIIDIRRRSLDGLEGEALNSLQEAKDHFSLGQQFNVQAQEQRADAAFSGFYNMAKHQQERK</sequence>
<evidence type="ECO:0000313" key="3">
    <source>
        <dbReference type="Proteomes" id="UP000250153"/>
    </source>
</evidence>
<dbReference type="AlphaFoldDB" id="A0A4Q2AZR7"/>
<evidence type="ECO:0000313" key="2">
    <source>
        <dbReference type="EMBL" id="RXV74947.1"/>
    </source>
</evidence>
<dbReference type="Pfam" id="PF06854">
    <property type="entry name" value="Phage_Gp15"/>
    <property type="match status" value="1"/>
</dbReference>
<accession>A0A4Q2AZR7</accession>
<reference evidence="1 3" key="1">
    <citation type="submission" date="2017-09" db="EMBL/GenBank/DDBJ databases">
        <title>Predominant Lactobacillus spp. isolated from feces of mice subjected to short-term calorie restriction.</title>
        <authorList>
            <person name="Zhang C."/>
            <person name="Zhao L."/>
            <person name="Pan F."/>
        </authorList>
    </citation>
    <scope>NUCLEOTIDE SEQUENCE [LARGE SCALE GENOMIC DNA]</scope>
    <source>
        <strain evidence="1 3">CR147</strain>
    </source>
</reference>
<dbReference type="Proteomes" id="UP000289316">
    <property type="component" value="Unassembled WGS sequence"/>
</dbReference>
<proteinExistence type="predicted"/>
<dbReference type="Proteomes" id="UP000250153">
    <property type="component" value="Chromosome"/>
</dbReference>
<organism evidence="2 4">
    <name type="scientific">Ligilactobacillus murinus</name>
    <dbReference type="NCBI Taxonomy" id="1622"/>
    <lineage>
        <taxon>Bacteria</taxon>
        <taxon>Bacillati</taxon>
        <taxon>Bacillota</taxon>
        <taxon>Bacilli</taxon>
        <taxon>Lactobacillales</taxon>
        <taxon>Lactobacillaceae</taxon>
        <taxon>Ligilactobacillus</taxon>
    </lineage>
</organism>
<dbReference type="KEGG" id="lmur:CPS94_01790"/>